<dbReference type="InterPro" id="IPR036390">
    <property type="entry name" value="WH_DNA-bd_sf"/>
</dbReference>
<accession>A0A940DTU3</accession>
<dbReference type="InterPro" id="IPR027395">
    <property type="entry name" value="WH_DNA-bd_dom"/>
</dbReference>
<gene>
    <name evidence="2" type="ORF">IAB75_05930</name>
</gene>
<proteinExistence type="predicted"/>
<evidence type="ECO:0000313" key="2">
    <source>
        <dbReference type="EMBL" id="MBO8483636.1"/>
    </source>
</evidence>
<reference evidence="2" key="2">
    <citation type="journal article" date="2021" name="PeerJ">
        <title>Extensive microbial diversity within the chicken gut microbiome revealed by metagenomics and culture.</title>
        <authorList>
            <person name="Gilroy R."/>
            <person name="Ravi A."/>
            <person name="Getino M."/>
            <person name="Pursley I."/>
            <person name="Horton D.L."/>
            <person name="Alikhan N.F."/>
            <person name="Baker D."/>
            <person name="Gharbi K."/>
            <person name="Hall N."/>
            <person name="Watson M."/>
            <person name="Adriaenssens E.M."/>
            <person name="Foster-Nyarko E."/>
            <person name="Jarju S."/>
            <person name="Secka A."/>
            <person name="Antonio M."/>
            <person name="Oren A."/>
            <person name="Chaudhuri R.R."/>
            <person name="La Ragione R."/>
            <person name="Hildebrand F."/>
            <person name="Pallen M.J."/>
        </authorList>
    </citation>
    <scope>NUCLEOTIDE SEQUENCE</scope>
    <source>
        <strain evidence="2">G3-8215</strain>
    </source>
</reference>
<dbReference type="InterPro" id="IPR036388">
    <property type="entry name" value="WH-like_DNA-bd_sf"/>
</dbReference>
<dbReference type="SUPFAM" id="SSF46785">
    <property type="entry name" value="Winged helix' DNA-binding domain"/>
    <property type="match status" value="1"/>
</dbReference>
<protein>
    <submittedName>
        <fullName evidence="2">Transcriptional regulator</fullName>
    </submittedName>
</protein>
<comment type="caution">
    <text evidence="2">The sequence shown here is derived from an EMBL/GenBank/DDBJ whole genome shotgun (WGS) entry which is preliminary data.</text>
</comment>
<dbReference type="EMBL" id="JADILV010000041">
    <property type="protein sequence ID" value="MBO8483636.1"/>
    <property type="molecule type" value="Genomic_DNA"/>
</dbReference>
<dbReference type="PANTHER" id="PTHR37318">
    <property type="entry name" value="BSL7504 PROTEIN"/>
    <property type="match status" value="1"/>
</dbReference>
<dbReference type="Pfam" id="PF13601">
    <property type="entry name" value="HTH_34"/>
    <property type="match status" value="1"/>
</dbReference>
<dbReference type="Proteomes" id="UP000725002">
    <property type="component" value="Unassembled WGS sequence"/>
</dbReference>
<dbReference type="AlphaFoldDB" id="A0A940DTU3"/>
<reference evidence="2" key="1">
    <citation type="submission" date="2020-10" db="EMBL/GenBank/DDBJ databases">
        <authorList>
            <person name="Gilroy R."/>
        </authorList>
    </citation>
    <scope>NUCLEOTIDE SEQUENCE</scope>
    <source>
        <strain evidence="2">G3-8215</strain>
    </source>
</reference>
<name>A0A940DTU3_9BACT</name>
<dbReference type="Gene3D" id="1.10.10.10">
    <property type="entry name" value="Winged helix-like DNA-binding domain superfamily/Winged helix DNA-binding domain"/>
    <property type="match status" value="1"/>
</dbReference>
<evidence type="ECO:0000259" key="1">
    <source>
        <dbReference type="Pfam" id="PF13601"/>
    </source>
</evidence>
<dbReference type="PANTHER" id="PTHR37318:SF1">
    <property type="entry name" value="BSL7504 PROTEIN"/>
    <property type="match status" value="1"/>
</dbReference>
<evidence type="ECO:0000313" key="3">
    <source>
        <dbReference type="Proteomes" id="UP000725002"/>
    </source>
</evidence>
<feature type="domain" description="Winged helix DNA-binding" evidence="1">
    <location>
        <begin position="39"/>
        <end position="118"/>
    </location>
</feature>
<organism evidence="2 3">
    <name type="scientific">Candidatus Cryptobacteroides avicola</name>
    <dbReference type="NCBI Taxonomy" id="2840757"/>
    <lineage>
        <taxon>Bacteria</taxon>
        <taxon>Pseudomonadati</taxon>
        <taxon>Bacteroidota</taxon>
        <taxon>Bacteroidia</taxon>
        <taxon>Bacteroidales</taxon>
        <taxon>Candidatus Cryptobacteroides</taxon>
    </lineage>
</organism>
<sequence>MESGRRPFIPVLTCNPGTYPQLQSQEVMKELDPLLHSQLRLAIMSLLLSVEEADFVWLKEKTEATAGNLSVQIEKLSEAGYISVRKEIVGKKPHTTCSITEKGRTALDEYVKVLKEYLHI</sequence>